<feature type="compositionally biased region" description="Basic and acidic residues" evidence="1">
    <location>
        <begin position="172"/>
        <end position="181"/>
    </location>
</feature>
<evidence type="ECO:0000313" key="3">
    <source>
        <dbReference type="Proteomes" id="UP000800200"/>
    </source>
</evidence>
<feature type="region of interest" description="Disordered" evidence="1">
    <location>
        <begin position="100"/>
        <end position="279"/>
    </location>
</feature>
<feature type="compositionally biased region" description="Basic and acidic residues" evidence="1">
    <location>
        <begin position="116"/>
        <end position="138"/>
    </location>
</feature>
<feature type="compositionally biased region" description="Polar residues" evidence="1">
    <location>
        <begin position="231"/>
        <end position="253"/>
    </location>
</feature>
<evidence type="ECO:0000256" key="1">
    <source>
        <dbReference type="SAM" id="MobiDB-lite"/>
    </source>
</evidence>
<reference evidence="2" key="1">
    <citation type="journal article" date="2020" name="Stud. Mycol.">
        <title>101 Dothideomycetes genomes: a test case for predicting lifestyles and emergence of pathogens.</title>
        <authorList>
            <person name="Haridas S."/>
            <person name="Albert R."/>
            <person name="Binder M."/>
            <person name="Bloem J."/>
            <person name="Labutti K."/>
            <person name="Salamov A."/>
            <person name="Andreopoulos B."/>
            <person name="Baker S."/>
            <person name="Barry K."/>
            <person name="Bills G."/>
            <person name="Bluhm B."/>
            <person name="Cannon C."/>
            <person name="Castanera R."/>
            <person name="Culley D."/>
            <person name="Daum C."/>
            <person name="Ezra D."/>
            <person name="Gonzalez J."/>
            <person name="Henrissat B."/>
            <person name="Kuo A."/>
            <person name="Liang C."/>
            <person name="Lipzen A."/>
            <person name="Lutzoni F."/>
            <person name="Magnuson J."/>
            <person name="Mondo S."/>
            <person name="Nolan M."/>
            <person name="Ohm R."/>
            <person name="Pangilinan J."/>
            <person name="Park H.-J."/>
            <person name="Ramirez L."/>
            <person name="Alfaro M."/>
            <person name="Sun H."/>
            <person name="Tritt A."/>
            <person name="Yoshinaga Y."/>
            <person name="Zwiers L.-H."/>
            <person name="Turgeon B."/>
            <person name="Goodwin S."/>
            <person name="Spatafora J."/>
            <person name="Crous P."/>
            <person name="Grigoriev I."/>
        </authorList>
    </citation>
    <scope>NUCLEOTIDE SEQUENCE</scope>
    <source>
        <strain evidence="2">CBS 207.26</strain>
    </source>
</reference>
<feature type="region of interest" description="Disordered" evidence="1">
    <location>
        <begin position="33"/>
        <end position="56"/>
    </location>
</feature>
<evidence type="ECO:0000313" key="2">
    <source>
        <dbReference type="EMBL" id="KAF2191723.1"/>
    </source>
</evidence>
<sequence length="329" mass="36946">MTCEAPVLFDVDTFIKNIQSLLKRLKVIKKDIQQTPHSGSASRPKTTQIQSSFDPTTISQTLRGIVEEAQRLEAELASPSYNVSREARLVPVLRNTPSATNQRISVTTGLNIGETFRSEERRTEQEKEAQEGDTRELDVNSNTQKDVQESNTQIGDAQDGDTRVEDTQGSDRQVEDGHGSDIQDENSSEDNTQIVSVHGGGQQHPPTANPEVPSFQPHPSRTLRRRYPQPIMQQPQQTNPRARTRSGHSNMTAATKRKPVGILNSAPKKRRSARPDENASNKWIEHIRDQDPGHGLALLKNFERVTSFRFARSIQEKLIRCYIQPSGQR</sequence>
<gene>
    <name evidence="2" type="ORF">K469DRAFT_695861</name>
</gene>
<dbReference type="EMBL" id="ML994616">
    <property type="protein sequence ID" value="KAF2191723.1"/>
    <property type="molecule type" value="Genomic_DNA"/>
</dbReference>
<name>A0A6A6EKZ7_9PEZI</name>
<feature type="compositionally biased region" description="Polar residues" evidence="1">
    <location>
        <begin position="100"/>
        <end position="110"/>
    </location>
</feature>
<accession>A0A6A6EKZ7</accession>
<dbReference type="AlphaFoldDB" id="A0A6A6EKZ7"/>
<dbReference type="Proteomes" id="UP000800200">
    <property type="component" value="Unassembled WGS sequence"/>
</dbReference>
<proteinExistence type="predicted"/>
<protein>
    <submittedName>
        <fullName evidence="2">Uncharacterized protein</fullName>
    </submittedName>
</protein>
<keyword evidence="3" id="KW-1185">Reference proteome</keyword>
<organism evidence="2 3">
    <name type="scientific">Zopfia rhizophila CBS 207.26</name>
    <dbReference type="NCBI Taxonomy" id="1314779"/>
    <lineage>
        <taxon>Eukaryota</taxon>
        <taxon>Fungi</taxon>
        <taxon>Dikarya</taxon>
        <taxon>Ascomycota</taxon>
        <taxon>Pezizomycotina</taxon>
        <taxon>Dothideomycetes</taxon>
        <taxon>Dothideomycetes incertae sedis</taxon>
        <taxon>Zopfiaceae</taxon>
        <taxon>Zopfia</taxon>
    </lineage>
</organism>
<feature type="compositionally biased region" description="Polar residues" evidence="1">
    <location>
        <begin position="139"/>
        <end position="155"/>
    </location>
</feature>